<feature type="chain" id="PRO_5018204274" description="Alpha-ketoglutarate decarboxylase" evidence="1">
    <location>
        <begin position="28"/>
        <end position="177"/>
    </location>
</feature>
<accession>A0A3P3WFH4</accession>
<evidence type="ECO:0000256" key="1">
    <source>
        <dbReference type="SAM" id="SignalP"/>
    </source>
</evidence>
<evidence type="ECO:0000313" key="2">
    <source>
        <dbReference type="EMBL" id="RRJ93872.1"/>
    </source>
</evidence>
<dbReference type="OrthoDB" id="1160493at2"/>
<organism evidence="2 3">
    <name type="scientific">Flavobacterium macacae</name>
    <dbReference type="NCBI Taxonomy" id="2488993"/>
    <lineage>
        <taxon>Bacteria</taxon>
        <taxon>Pseudomonadati</taxon>
        <taxon>Bacteroidota</taxon>
        <taxon>Flavobacteriia</taxon>
        <taxon>Flavobacteriales</taxon>
        <taxon>Flavobacteriaceae</taxon>
        <taxon>Flavobacterium</taxon>
    </lineage>
</organism>
<dbReference type="Proteomes" id="UP000271937">
    <property type="component" value="Unassembled WGS sequence"/>
</dbReference>
<sequence>MKVGILNHMTKIVFVISLFAYSGGAKAQEFEDKDFWSRVHFGGGLGVGFGSNYTNIALAPSAIYDFNPYISAGIGLQGSYVKDKNFYESYMYGPSLIVLGNPIPQIQLSAELEQLRVNVDYDDKFGVPNDNFWNTALFLGIGYRTNNVTLGVRYNVLHDSGKNVYSDALMPFVRVYF</sequence>
<proteinExistence type="predicted"/>
<dbReference type="RefSeq" id="WP_125011651.1">
    <property type="nucleotide sequence ID" value="NZ_RQVR01000002.1"/>
</dbReference>
<gene>
    <name evidence="2" type="ORF">EG849_03290</name>
</gene>
<dbReference type="AlphaFoldDB" id="A0A3P3WFH4"/>
<feature type="signal peptide" evidence="1">
    <location>
        <begin position="1"/>
        <end position="27"/>
    </location>
</feature>
<protein>
    <recommendedName>
        <fullName evidence="4">Alpha-ketoglutarate decarboxylase</fullName>
    </recommendedName>
</protein>
<name>A0A3P3WFH4_9FLAO</name>
<dbReference type="EMBL" id="RQVR01000002">
    <property type="protein sequence ID" value="RRJ93872.1"/>
    <property type="molecule type" value="Genomic_DNA"/>
</dbReference>
<keyword evidence="1" id="KW-0732">Signal</keyword>
<keyword evidence="3" id="KW-1185">Reference proteome</keyword>
<dbReference type="Gene3D" id="2.40.160.60">
    <property type="entry name" value="Outer membrane protein transport protein (OMPP1/FadL/TodX)"/>
    <property type="match status" value="1"/>
</dbReference>
<evidence type="ECO:0008006" key="4">
    <source>
        <dbReference type="Google" id="ProtNLM"/>
    </source>
</evidence>
<reference evidence="2 3" key="1">
    <citation type="submission" date="2018-11" db="EMBL/GenBank/DDBJ databases">
        <title>Flavobacterium sp. nov., YIM 102600 draft genome.</title>
        <authorList>
            <person name="Li G."/>
            <person name="Jiang Y."/>
        </authorList>
    </citation>
    <scope>NUCLEOTIDE SEQUENCE [LARGE SCALE GENOMIC DNA]</scope>
    <source>
        <strain evidence="2 3">YIM 102600</strain>
    </source>
</reference>
<evidence type="ECO:0000313" key="3">
    <source>
        <dbReference type="Proteomes" id="UP000271937"/>
    </source>
</evidence>
<comment type="caution">
    <text evidence="2">The sequence shown here is derived from an EMBL/GenBank/DDBJ whole genome shotgun (WGS) entry which is preliminary data.</text>
</comment>